<reference evidence="5 6" key="1">
    <citation type="submission" date="2016-10" db="EMBL/GenBank/DDBJ databases">
        <authorList>
            <person name="de Groot N.N."/>
        </authorList>
    </citation>
    <scope>NUCLEOTIDE SEQUENCE [LARGE SCALE GENOMIC DNA]</scope>
    <source>
        <strain evidence="5 6">DSM 23995</strain>
    </source>
</reference>
<dbReference type="InterPro" id="IPR011146">
    <property type="entry name" value="HIT-like"/>
</dbReference>
<dbReference type="STRING" id="930128.SAMN05192532_10134"/>
<dbReference type="GO" id="GO:0003824">
    <property type="term" value="F:catalytic activity"/>
    <property type="evidence" value="ECO:0007669"/>
    <property type="project" value="InterPro"/>
</dbReference>
<dbReference type="PANTHER" id="PTHR46648">
    <property type="entry name" value="HIT FAMILY PROTEIN 1"/>
    <property type="match status" value="1"/>
</dbReference>
<evidence type="ECO:0000256" key="1">
    <source>
        <dbReference type="PIRSR" id="PIRSR601310-1"/>
    </source>
</evidence>
<dbReference type="InterPro" id="IPR036265">
    <property type="entry name" value="HIT-like_sf"/>
</dbReference>
<feature type="short sequence motif" description="Histidine triad motif" evidence="2 3">
    <location>
        <begin position="100"/>
        <end position="104"/>
    </location>
</feature>
<dbReference type="PROSITE" id="PS00892">
    <property type="entry name" value="HIT_1"/>
    <property type="match status" value="1"/>
</dbReference>
<evidence type="ECO:0000259" key="4">
    <source>
        <dbReference type="PROSITE" id="PS51084"/>
    </source>
</evidence>
<dbReference type="CDD" id="cd01277">
    <property type="entry name" value="HINT_subgroup"/>
    <property type="match status" value="1"/>
</dbReference>
<dbReference type="InterPro" id="IPR019808">
    <property type="entry name" value="Histidine_triad_CS"/>
</dbReference>
<dbReference type="Pfam" id="PF01230">
    <property type="entry name" value="HIT"/>
    <property type="match status" value="1"/>
</dbReference>
<accession>A0A1I1Z4N3</accession>
<dbReference type="PANTHER" id="PTHR46648:SF1">
    <property type="entry name" value="ADENOSINE 5'-MONOPHOSPHORAMIDASE HNT1"/>
    <property type="match status" value="1"/>
</dbReference>
<feature type="active site" description="Tele-AMP-histidine intermediate" evidence="1">
    <location>
        <position position="102"/>
    </location>
</feature>
<dbReference type="InterPro" id="IPR001310">
    <property type="entry name" value="Histidine_triad_HIT"/>
</dbReference>
<dbReference type="RefSeq" id="WP_091655955.1">
    <property type="nucleotide sequence ID" value="NZ_FONT01000001.1"/>
</dbReference>
<keyword evidence="6" id="KW-1185">Reference proteome</keyword>
<dbReference type="Proteomes" id="UP000199516">
    <property type="component" value="Unassembled WGS sequence"/>
</dbReference>
<dbReference type="EMBL" id="FONT01000001">
    <property type="protein sequence ID" value="SFE26627.1"/>
    <property type="molecule type" value="Genomic_DNA"/>
</dbReference>
<dbReference type="PROSITE" id="PS51084">
    <property type="entry name" value="HIT_2"/>
    <property type="match status" value="1"/>
</dbReference>
<gene>
    <name evidence="5" type="ORF">SAMN05192532_10134</name>
</gene>
<organism evidence="5 6">
    <name type="scientific">Alteribacillus iranensis</name>
    <dbReference type="NCBI Taxonomy" id="930128"/>
    <lineage>
        <taxon>Bacteria</taxon>
        <taxon>Bacillati</taxon>
        <taxon>Bacillota</taxon>
        <taxon>Bacilli</taxon>
        <taxon>Bacillales</taxon>
        <taxon>Bacillaceae</taxon>
        <taxon>Alteribacillus</taxon>
    </lineage>
</organism>
<dbReference type="InterPro" id="IPR039384">
    <property type="entry name" value="HINT"/>
</dbReference>
<proteinExistence type="predicted"/>
<evidence type="ECO:0000256" key="2">
    <source>
        <dbReference type="PIRSR" id="PIRSR601310-3"/>
    </source>
</evidence>
<evidence type="ECO:0000313" key="6">
    <source>
        <dbReference type="Proteomes" id="UP000199516"/>
    </source>
</evidence>
<protein>
    <submittedName>
        <fullName evidence="5">Histidine triad (HIT) family protein</fullName>
    </submittedName>
</protein>
<evidence type="ECO:0000256" key="3">
    <source>
        <dbReference type="PROSITE-ProRule" id="PRU00464"/>
    </source>
</evidence>
<name>A0A1I1Z4N3_9BACI</name>
<feature type="domain" description="HIT" evidence="4">
    <location>
        <begin position="8"/>
        <end position="115"/>
    </location>
</feature>
<dbReference type="Gene3D" id="3.30.428.10">
    <property type="entry name" value="HIT-like"/>
    <property type="match status" value="1"/>
</dbReference>
<dbReference type="SUPFAM" id="SSF54197">
    <property type="entry name" value="HIT-like"/>
    <property type="match status" value="1"/>
</dbReference>
<dbReference type="OrthoDB" id="9784774at2"/>
<sequence length="142" mass="16166">MSHDENCIFCKIVKEEIPASVIYEDDVVMAFADISQTTKGHTLLIPKEHQEDIYHLKEETASHLFRIAPKLANAIKEEFQPDGLNLVNNNGKAASQAVFHYHLHFIPRYGSDDGFKHTFKDNSSDYSGEALQQIADRLKKHL</sequence>
<evidence type="ECO:0000313" key="5">
    <source>
        <dbReference type="EMBL" id="SFE26627.1"/>
    </source>
</evidence>
<dbReference type="PRINTS" id="PR00332">
    <property type="entry name" value="HISTRIAD"/>
</dbReference>
<dbReference type="AlphaFoldDB" id="A0A1I1Z4N3"/>
<dbReference type="GO" id="GO:0009117">
    <property type="term" value="P:nucleotide metabolic process"/>
    <property type="evidence" value="ECO:0007669"/>
    <property type="project" value="TreeGrafter"/>
</dbReference>